<protein>
    <recommendedName>
        <fullName evidence="3">DUF4136 domain-containing protein</fullName>
    </recommendedName>
</protein>
<proteinExistence type="predicted"/>
<gene>
    <name evidence="1" type="ORF">GO493_02530</name>
</gene>
<dbReference type="RefSeq" id="WP_157304522.1">
    <property type="nucleotide sequence ID" value="NZ_WRXN01000001.1"/>
</dbReference>
<evidence type="ECO:0008006" key="3">
    <source>
        <dbReference type="Google" id="ProtNLM"/>
    </source>
</evidence>
<evidence type="ECO:0000313" key="1">
    <source>
        <dbReference type="EMBL" id="MVT07122.1"/>
    </source>
</evidence>
<comment type="caution">
    <text evidence="1">The sequence shown here is derived from an EMBL/GenBank/DDBJ whole genome shotgun (WGS) entry which is preliminary data.</text>
</comment>
<keyword evidence="2" id="KW-1185">Reference proteome</keyword>
<evidence type="ECO:0000313" key="2">
    <source>
        <dbReference type="Proteomes" id="UP000461730"/>
    </source>
</evidence>
<dbReference type="Proteomes" id="UP000461730">
    <property type="component" value="Unassembled WGS sequence"/>
</dbReference>
<name>A0A7K1TYF7_9BACT</name>
<organism evidence="1 2">
    <name type="scientific">Chitinophaga tropicalis</name>
    <dbReference type="NCBI Taxonomy" id="2683588"/>
    <lineage>
        <taxon>Bacteria</taxon>
        <taxon>Pseudomonadati</taxon>
        <taxon>Bacteroidota</taxon>
        <taxon>Chitinophagia</taxon>
        <taxon>Chitinophagales</taxon>
        <taxon>Chitinophagaceae</taxon>
        <taxon>Chitinophaga</taxon>
    </lineage>
</organism>
<dbReference type="EMBL" id="WRXN01000001">
    <property type="protein sequence ID" value="MVT07122.1"/>
    <property type="molecule type" value="Genomic_DNA"/>
</dbReference>
<reference evidence="1 2" key="1">
    <citation type="submission" date="2019-12" db="EMBL/GenBank/DDBJ databases">
        <title>Chitinophaga sp. strain ysch24 (GDMCC 1.1355), whole genome shotgun sequence.</title>
        <authorList>
            <person name="Zhang X."/>
        </authorList>
    </citation>
    <scope>NUCLEOTIDE SEQUENCE [LARGE SCALE GENOMIC DNA]</scope>
    <source>
        <strain evidence="2">ysch24</strain>
    </source>
</reference>
<dbReference type="AlphaFoldDB" id="A0A7K1TYF7"/>
<sequence>MQRFLLCLFGVIFAFPSFSQRKLILNAVNKKLDSARHYQRILIVGEGGMQSRMFLDFLSEELIKDLKDQDIVCKYEYLGDPHKTNTEESLKKAVSWEHDAILRFYPLATFESVNVVQTQTPYGPPVYNSRGASTTPPARAGYSLSSQQYLVNDFDIVLNENKETIWSAKLYSAIEFGRNTVYKRIRKMILSDMEKQNVLQK</sequence>
<accession>A0A7K1TYF7</accession>